<dbReference type="PRINTS" id="PR00421">
    <property type="entry name" value="THIOREDOXIN"/>
</dbReference>
<evidence type="ECO:0000256" key="7">
    <source>
        <dbReference type="ARBA" id="ARBA00022824"/>
    </source>
</evidence>
<dbReference type="GO" id="GO:0005788">
    <property type="term" value="C:endoplasmic reticulum lumen"/>
    <property type="evidence" value="ECO:0007669"/>
    <property type="project" value="UniProtKB-SubCell"/>
</dbReference>
<dbReference type="EMBL" id="JAWJWE010000010">
    <property type="protein sequence ID" value="KAK6630528.1"/>
    <property type="molecule type" value="Genomic_DNA"/>
</dbReference>
<evidence type="ECO:0000256" key="8">
    <source>
        <dbReference type="ARBA" id="ARBA00023157"/>
    </source>
</evidence>
<dbReference type="CDD" id="cd02995">
    <property type="entry name" value="PDI_a_PDI_a'_C"/>
    <property type="match status" value="1"/>
</dbReference>
<comment type="similarity">
    <text evidence="3 12">Belongs to the protein disulfide isomerase family.</text>
</comment>
<proteinExistence type="inferred from homology"/>
<feature type="signal peptide" evidence="13">
    <location>
        <begin position="1"/>
        <end position="18"/>
    </location>
</feature>
<dbReference type="EC" id="5.3.4.1" evidence="4 13"/>
<feature type="chain" id="PRO_5042670174" description="Protein disulfide-isomerase" evidence="13">
    <location>
        <begin position="19"/>
        <end position="499"/>
    </location>
</feature>
<feature type="disulfide bond" description="Redox-active" evidence="11">
    <location>
        <begin position="404"/>
        <end position="407"/>
    </location>
</feature>
<keyword evidence="6" id="KW-0677">Repeat</keyword>
<name>A0AAN8PG39_POLSC</name>
<dbReference type="Proteomes" id="UP001372834">
    <property type="component" value="Unassembled WGS sequence"/>
</dbReference>
<dbReference type="NCBIfam" id="TIGR01130">
    <property type="entry name" value="ER_PDI_fam"/>
    <property type="match status" value="1"/>
</dbReference>
<evidence type="ECO:0000256" key="12">
    <source>
        <dbReference type="RuleBase" id="RU004208"/>
    </source>
</evidence>
<comment type="subcellular location">
    <subcellularLocation>
        <location evidence="2">Endoplasmic reticulum lumen</location>
    </subcellularLocation>
</comment>
<dbReference type="FunFam" id="3.40.30.10:FF:000077">
    <property type="entry name" value="Protein disulfide-isomerase"/>
    <property type="match status" value="1"/>
</dbReference>
<keyword evidence="9 13" id="KW-0413">Isomerase</keyword>
<evidence type="ECO:0000256" key="2">
    <source>
        <dbReference type="ARBA" id="ARBA00004319"/>
    </source>
</evidence>
<dbReference type="CDD" id="cd02961">
    <property type="entry name" value="PDI_a_family"/>
    <property type="match status" value="1"/>
</dbReference>
<dbReference type="InterPro" id="IPR036249">
    <property type="entry name" value="Thioredoxin-like_sf"/>
</dbReference>
<evidence type="ECO:0000313" key="16">
    <source>
        <dbReference type="Proteomes" id="UP001372834"/>
    </source>
</evidence>
<evidence type="ECO:0000256" key="3">
    <source>
        <dbReference type="ARBA" id="ARBA00006347"/>
    </source>
</evidence>
<evidence type="ECO:0000256" key="9">
    <source>
        <dbReference type="ARBA" id="ARBA00023235"/>
    </source>
</evidence>
<comment type="caution">
    <text evidence="15">The sequence shown here is derived from an EMBL/GenBank/DDBJ whole genome shotgun (WGS) entry which is preliminary data.</text>
</comment>
<dbReference type="GO" id="GO:0006457">
    <property type="term" value="P:protein folding"/>
    <property type="evidence" value="ECO:0007669"/>
    <property type="project" value="TreeGrafter"/>
</dbReference>
<dbReference type="Pfam" id="PF00085">
    <property type="entry name" value="Thioredoxin"/>
    <property type="match status" value="2"/>
</dbReference>
<dbReference type="Pfam" id="PF13848">
    <property type="entry name" value="Thioredoxin_6"/>
    <property type="match status" value="1"/>
</dbReference>
<dbReference type="Gene3D" id="3.40.30.10">
    <property type="entry name" value="Glutaredoxin"/>
    <property type="match status" value="4"/>
</dbReference>
<dbReference type="SUPFAM" id="SSF52833">
    <property type="entry name" value="Thioredoxin-like"/>
    <property type="match status" value="3"/>
</dbReference>
<dbReference type="PROSITE" id="PS00194">
    <property type="entry name" value="THIOREDOXIN_1"/>
    <property type="match status" value="2"/>
</dbReference>
<keyword evidence="10 11" id="KW-0676">Redox-active center</keyword>
<sequence>MRILHLIIFFTTYALILAGDNVLELTDDDFLHKTAAHETVLVMFYAPWCGHCKRLKPEYEKAAGLLRENDPPITLARIDCTEAGKETCNKFSVNGYPTLKIFKNGDFVQEYNGPREANGIVKYMQSQVGPSSKEISSEEDFDKLLGKSEAVVVGFFEGDSQIKETFLKVADKLREKVAFGHTSNKVIMDRVGVKDGIVLYRPKQMHNKFEPNQVEYSGKASKDDVEKFVQNNYKERYRKDATDGHGLVGHRHRENINDFQNPLVVAYYAVDYVKNVKGTNYWRNRILKVAKDFVEDFKFAISAKDDFQHELNEFGIDYVSGDKPLIFARNKINQKFKMKDDFSSENLEKFLKDLKGNRLEPFLKSEPIPDDNSGPVKVAVAKNFDELVTNSGRDTLIEFYAPWCGHCKKLAPVYDELGEALKNENVDIVKMDATSNDVPSPYDVRGFPTLYWSPRNKKSSPVRYEGGRELQDFIKYIAKHSTETLKGYDRNGKAKKDEL</sequence>
<evidence type="ECO:0000256" key="4">
    <source>
        <dbReference type="ARBA" id="ARBA00012723"/>
    </source>
</evidence>
<dbReference type="GO" id="GO:0003756">
    <property type="term" value="F:protein disulfide isomerase activity"/>
    <property type="evidence" value="ECO:0007669"/>
    <property type="project" value="UniProtKB-EC"/>
</dbReference>
<dbReference type="AlphaFoldDB" id="A0AAN8PG39"/>
<dbReference type="InterPro" id="IPR013766">
    <property type="entry name" value="Thioredoxin_domain"/>
</dbReference>
<evidence type="ECO:0000256" key="11">
    <source>
        <dbReference type="PIRSR" id="PIRSR605792-51"/>
    </source>
</evidence>
<dbReference type="CDD" id="cd03073">
    <property type="entry name" value="PDI_b'_ERp72_ERp57"/>
    <property type="match status" value="1"/>
</dbReference>
<dbReference type="GO" id="GO:0034976">
    <property type="term" value="P:response to endoplasmic reticulum stress"/>
    <property type="evidence" value="ECO:0007669"/>
    <property type="project" value="TreeGrafter"/>
</dbReference>
<keyword evidence="5 13" id="KW-0732">Signal</keyword>
<keyword evidence="8 11" id="KW-1015">Disulfide bond</keyword>
<feature type="disulfide bond" description="Redox-active" evidence="11">
    <location>
        <begin position="49"/>
        <end position="52"/>
    </location>
</feature>
<evidence type="ECO:0000313" key="15">
    <source>
        <dbReference type="EMBL" id="KAK6630528.1"/>
    </source>
</evidence>
<evidence type="ECO:0000256" key="10">
    <source>
        <dbReference type="ARBA" id="ARBA00023284"/>
    </source>
</evidence>
<dbReference type="InterPro" id="IPR017937">
    <property type="entry name" value="Thioredoxin_CS"/>
</dbReference>
<feature type="domain" description="Thioredoxin" evidence="14">
    <location>
        <begin position="354"/>
        <end position="482"/>
    </location>
</feature>
<dbReference type="FunFam" id="3.40.30.10:FF:000045">
    <property type="entry name" value="Disulfide-isomerase A3"/>
    <property type="match status" value="1"/>
</dbReference>
<dbReference type="InterPro" id="IPR005788">
    <property type="entry name" value="PDI_thioredoxin-like_dom"/>
</dbReference>
<evidence type="ECO:0000256" key="6">
    <source>
        <dbReference type="ARBA" id="ARBA00022737"/>
    </source>
</evidence>
<protein>
    <recommendedName>
        <fullName evidence="4 13">Protein disulfide-isomerase</fullName>
        <ecNumber evidence="4 13">5.3.4.1</ecNumber>
    </recommendedName>
</protein>
<dbReference type="PROSITE" id="PS51352">
    <property type="entry name" value="THIOREDOXIN_2"/>
    <property type="match status" value="2"/>
</dbReference>
<gene>
    <name evidence="15" type="ORF">RUM43_014513</name>
</gene>
<evidence type="ECO:0000259" key="14">
    <source>
        <dbReference type="PROSITE" id="PS51352"/>
    </source>
</evidence>
<dbReference type="NCBIfam" id="TIGR01126">
    <property type="entry name" value="pdi_dom"/>
    <property type="match status" value="2"/>
</dbReference>
<reference evidence="15 16" key="1">
    <citation type="submission" date="2023-10" db="EMBL/GenBank/DDBJ databases">
        <title>Genomes of two closely related lineages of the louse Polyplax serrata with different host specificities.</title>
        <authorList>
            <person name="Martinu J."/>
            <person name="Tarabai H."/>
            <person name="Stefka J."/>
            <person name="Hypsa V."/>
        </authorList>
    </citation>
    <scope>NUCLEOTIDE SEQUENCE [LARGE SCALE GENOMIC DNA]</scope>
    <source>
        <strain evidence="15">HR10_N</strain>
    </source>
</reference>
<keyword evidence="7" id="KW-0256">Endoplasmic reticulum</keyword>
<dbReference type="FunFam" id="3.40.30.10:FF:000303">
    <property type="entry name" value="Protein disulfide-isomerase"/>
    <property type="match status" value="1"/>
</dbReference>
<comment type="catalytic activity">
    <reaction evidence="1 13">
        <text>Catalyzes the rearrangement of -S-S- bonds in proteins.</text>
        <dbReference type="EC" id="5.3.4.1"/>
    </reaction>
</comment>
<dbReference type="PANTHER" id="PTHR18929">
    <property type="entry name" value="PROTEIN DISULFIDE ISOMERASE"/>
    <property type="match status" value="1"/>
</dbReference>
<organism evidence="15 16">
    <name type="scientific">Polyplax serrata</name>
    <name type="common">Common mouse louse</name>
    <dbReference type="NCBI Taxonomy" id="468196"/>
    <lineage>
        <taxon>Eukaryota</taxon>
        <taxon>Metazoa</taxon>
        <taxon>Ecdysozoa</taxon>
        <taxon>Arthropoda</taxon>
        <taxon>Hexapoda</taxon>
        <taxon>Insecta</taxon>
        <taxon>Pterygota</taxon>
        <taxon>Neoptera</taxon>
        <taxon>Paraneoptera</taxon>
        <taxon>Psocodea</taxon>
        <taxon>Troctomorpha</taxon>
        <taxon>Phthiraptera</taxon>
        <taxon>Anoplura</taxon>
        <taxon>Polyplacidae</taxon>
        <taxon>Polyplax</taxon>
    </lineage>
</organism>
<feature type="domain" description="Thioredoxin" evidence="14">
    <location>
        <begin position="1"/>
        <end position="129"/>
    </location>
</feature>
<dbReference type="PANTHER" id="PTHR18929:SF132">
    <property type="entry name" value="PROTEIN DISULFIDE-ISOMERASE A3"/>
    <property type="match status" value="1"/>
</dbReference>
<evidence type="ECO:0000256" key="1">
    <source>
        <dbReference type="ARBA" id="ARBA00001182"/>
    </source>
</evidence>
<dbReference type="InterPro" id="IPR005792">
    <property type="entry name" value="Prot_disulphide_isomerase"/>
</dbReference>
<dbReference type="FunFam" id="3.40.30.10:FF:000017">
    <property type="entry name" value="Protein disulfide-isomerase A4"/>
    <property type="match status" value="1"/>
</dbReference>
<evidence type="ECO:0000256" key="13">
    <source>
        <dbReference type="RuleBase" id="RU361130"/>
    </source>
</evidence>
<accession>A0AAN8PG39</accession>
<evidence type="ECO:0000256" key="5">
    <source>
        <dbReference type="ARBA" id="ARBA00022729"/>
    </source>
</evidence>